<evidence type="ECO:0000313" key="3">
    <source>
        <dbReference type="Proteomes" id="UP000009223"/>
    </source>
</evidence>
<protein>
    <submittedName>
        <fullName evidence="2">Putative lipoprotein</fullName>
    </submittedName>
</protein>
<dbReference type="HOGENOM" id="CLU_231257_0_0_12"/>
<dbReference type="Gene3D" id="2.60.40.10">
    <property type="entry name" value="Immunoglobulins"/>
    <property type="match status" value="1"/>
</dbReference>
<reference evidence="2 3" key="2">
    <citation type="journal article" date="2011" name="ISME J.">
        <title>RNA-seq reveals cooperative metabolic interactions between two termite-gut spirochete species in co-culture.</title>
        <authorList>
            <person name="Rosenthal A.Z."/>
            <person name="Matson E.G."/>
            <person name="Eldar A."/>
            <person name="Leadbetter J.R."/>
        </authorList>
    </citation>
    <scope>NUCLEOTIDE SEQUENCE [LARGE SCALE GENOMIC DNA]</scope>
    <source>
        <strain evidence="3">ATCC BAA-887 / DSM 12427 / ZAS-2</strain>
    </source>
</reference>
<keyword evidence="2" id="KW-0449">Lipoprotein</keyword>
<dbReference type="KEGG" id="tpi:TREPR_1438"/>
<dbReference type="InterPro" id="IPR013783">
    <property type="entry name" value="Ig-like_fold"/>
</dbReference>
<proteinExistence type="predicted"/>
<dbReference type="EMBL" id="CP001843">
    <property type="protein sequence ID" value="AEF86025.1"/>
    <property type="molecule type" value="Genomic_DNA"/>
</dbReference>
<evidence type="ECO:0000256" key="1">
    <source>
        <dbReference type="SAM" id="MobiDB-lite"/>
    </source>
</evidence>
<dbReference type="PROSITE" id="PS51257">
    <property type="entry name" value="PROKAR_LIPOPROTEIN"/>
    <property type="match status" value="1"/>
</dbReference>
<dbReference type="PROSITE" id="PS00018">
    <property type="entry name" value="EF_HAND_1"/>
    <property type="match status" value="1"/>
</dbReference>
<evidence type="ECO:0000313" key="2">
    <source>
        <dbReference type="EMBL" id="AEF86025.1"/>
    </source>
</evidence>
<gene>
    <name evidence="2" type="ordered locus">TREPR_1438</name>
</gene>
<organism evidence="2 3">
    <name type="scientific">Treponema primitia (strain ATCC BAA-887 / DSM 12427 / ZAS-2)</name>
    <dbReference type="NCBI Taxonomy" id="545694"/>
    <lineage>
        <taxon>Bacteria</taxon>
        <taxon>Pseudomonadati</taxon>
        <taxon>Spirochaetota</taxon>
        <taxon>Spirochaetia</taxon>
        <taxon>Spirochaetales</taxon>
        <taxon>Treponemataceae</taxon>
        <taxon>Treponema</taxon>
    </lineage>
</organism>
<keyword evidence="3" id="KW-1185">Reference proteome</keyword>
<dbReference type="InterPro" id="IPR018247">
    <property type="entry name" value="EF_Hand_1_Ca_BS"/>
</dbReference>
<dbReference type="RefSeq" id="WP_015708663.1">
    <property type="nucleotide sequence ID" value="NC_015578.1"/>
</dbReference>
<name>F5YQ61_TREPZ</name>
<dbReference type="OrthoDB" id="363270at2"/>
<reference evidence="3" key="1">
    <citation type="submission" date="2009-12" db="EMBL/GenBank/DDBJ databases">
        <title>Complete sequence of Treponema primitia strain ZAS-2.</title>
        <authorList>
            <person name="Tetu S.G."/>
            <person name="Matson E."/>
            <person name="Ren Q."/>
            <person name="Seshadri R."/>
            <person name="Elbourne L."/>
            <person name="Hassan K.A."/>
            <person name="Durkin A."/>
            <person name="Radune D."/>
            <person name="Mohamoud Y."/>
            <person name="Shay R."/>
            <person name="Jin S."/>
            <person name="Zhang X."/>
            <person name="Lucey K."/>
            <person name="Ballor N.R."/>
            <person name="Ottesen E."/>
            <person name="Rosenthal R."/>
            <person name="Allen A."/>
            <person name="Leadbetter J.R."/>
            <person name="Paulsen I.T."/>
        </authorList>
    </citation>
    <scope>NUCLEOTIDE SEQUENCE [LARGE SCALE GENOMIC DNA]</scope>
    <source>
        <strain evidence="3">ATCC BAA-887 / DSM 12427 / ZAS-2</strain>
    </source>
</reference>
<dbReference type="Proteomes" id="UP000009223">
    <property type="component" value="Chromosome"/>
</dbReference>
<dbReference type="STRING" id="545694.TREPR_1438"/>
<feature type="region of interest" description="Disordered" evidence="1">
    <location>
        <begin position="283"/>
        <end position="307"/>
    </location>
</feature>
<accession>F5YQ61</accession>
<sequence length="2016" mass="220810">MAIFLKKVLLWAAVLLIIFFFSCENPIQPGLGPKADVVPPKFHFGISPVSGSFISGTTLFTGTSWDDIKIAKVEIFHNKQWRDITTLEIGSGKWTYAFDTTTEPDAPMLVRFRTTDTSGKTTETEQLSYTIKNRPPRIRLNIPGIAELDFDKENLNTLLARKENHIPVVNDLMGLASDTLGIKQGYPRIMFWPREYDTDGDGIIDTNDYVPGEGDTKYGVWRAADMLSDKDGKLAVQFSYPLVKPVPVNGAWELPEPGSRNFEYLEPGTYRFKIQVEDMNGTLNTYPNRTDNTIRDEETGKVPVSPEQHPNQYIQVQLIATTNPVIKILGKFPSFYNGSRDFIVNMSVTGANPIERVRAKIGDGDFNSGTIFRVSHSGGNFYTLTIPPSGITIKGQGILYLEAMDITGRSAGASRDFVVDQTPPRVVINEPANGTQVTSQTQFKGITEDRETSVSALYYALGEEETRMVYPNSDAIWHDTGLGAGGAPSNLITPIPNSWSGSIYSWTWTFDDIGSIASINHPELYVSPYGNPYDNLWKLPLKLKAIDAAGNVTILNHFVIIDPDSDKPRVSINSHSNNQVVGGEVRISGTATDNEWIHGVEVQVRRQPDGQYTNTNSNTWGNPITGNYGNGFWAPATIVGANGSIVSWYYNLNASGNLDPMDKDQRLVEVRVRARDAYLSNPELPKSYSPESSVALIFDSAVPTISDITIVKNGSVNNYSSGLMVSGSFTIQAKIRDEGGINSIKWRGEELGTYLELLNRNNPGRDPWVELPPIRMPGNTLVRGKKYLIRSGRPGLFTPLGASPNDRPGNWFIARRDGAVPPGGSVFEASDFGGVQLFEYTLNIPRDTNSAWYSGRYLNNAGYYTLDIQAQDNTDPVAFMTQHTISLQIDNYYPEGSYTGNFNATTARYSLSGEGRDTGAGIIVQGVDMIAAWFSRKINGADTYISLREKAMGPMPASDLTTLMVKSGGDRNAAPYSIPFPKLSYRTDPDRTAYSNRSVLVINNNGVITGADGISRFYSFTGNPEKVWSAEFDTTGLYDGPVTLHYAIFDRAGNVSYYTKGLIIKNNPPVITRVSLKTDMVGHAPGSEVWTAKDITANWESTNFTSRNKTLRFSIYSNGGNNAINYRVSYITGESPVDTDITNLIPGRVYRITNEGDGSAWLSVGAPDHIAGTAFIASGPAYTGASGKAREILISNTASQSKAGIAPAGVNRIDLSFTAADFGTGGIPDSDLAVPNQARFFLKAWDTMVSGGTELEQLSNFRILGLNIDNIDETEPMIAIAPFGKRFRVQQDSRDADSILEPVAAYTENIVVLGSGVSAGHVQYAEHSNDKVPDVSGSVIILGKVADNQRLTHISAQISGFDGGGGVGQEFILAQWDDRVSAIRPVAEHTVSDVAERNADWGFETLSGRGNFTLEYGHALNWKFAWNSAAIANRVAHDVTITFRVYDIRTGGGPNSASSARMLVDVVPYIARIDSGLSSAYPAQPSAFDRSALGWYPVRDNETISIRGFNFNGAATKVTLNGRGLSITPVNGEETTWIRAALSAADVSGPLTVWVNNIESNNNRNDNTASYNREPNGLNNNTLTDDRNLYVWSIQPWINSTALSSPFMRMDSGSHVYMSYGRETDTMYFNKDRVELDLLEQCFNKYHNTTVASDSSGNMYGAATNTDRLTNVPDRATSFTFYSWGAGSQSLGRQSHYHAGTNKRRLELSYNGSTGIYDVERVQIPRIAVTGAGTPGDPAKIYMSYYDGNNKNNPVIFRYGLSTGPNALTGGIGTDLFNNNPGTAPSAQVIANNNTFYKGGLYTAAGGLSNGRGVIAWHDAPGRRLMYSYSNTLDPSTMSTPDWQANAKVIDADFAGWYVDLAVDSDNGIHIAYYANSTGDLKYVYLPSYYATPRVVTVDSYLSAGTKLMITVRKENGVQIPYISYYHASFSQTSNSVRVVWKIPGTLTHGAINDIYTGAWEAMTVPTANIPWDEYVCNGVPTRRIDTGPLSMVDLTNSVFIGYHTDKNYERAYIKK</sequence>
<dbReference type="eggNOG" id="COG3420">
    <property type="taxonomic scope" value="Bacteria"/>
</dbReference>